<keyword evidence="1" id="KW-0727">SH2 domain</keyword>
<reference evidence="4 5" key="1">
    <citation type="journal article" date="2019" name="Mol. Ecol. Resour.">
        <title>Improving Illumina assemblies with Hi-C and long reads: an example with the North African dromedary.</title>
        <authorList>
            <person name="Elbers J.P."/>
            <person name="Rogers M.F."/>
            <person name="Perelman P.L."/>
            <person name="Proskuryakova A.A."/>
            <person name="Serdyukova N.A."/>
            <person name="Johnson W.E."/>
            <person name="Horin P."/>
            <person name="Corander J."/>
            <person name="Murphy D."/>
            <person name="Burger P.A."/>
        </authorList>
    </citation>
    <scope>NUCLEOTIDE SEQUENCE [LARGE SCALE GENOMIC DNA]</scope>
    <source>
        <strain evidence="4">Drom800</strain>
        <tissue evidence="4">Blood</tissue>
    </source>
</reference>
<sequence>MSALETFIPEPATCPKMHSVCQSVVGKKSGPGAPDEGSRVAMGQGADAKAGPVRQGAQEGLSCCFGRWQEVDMELAGGQGSQPRLPVLKCSSRRETGGEGVSSAAWWCPGGCELLSASGNTIAMLKDKEPRAFIVRDSHSFRGAYGLAMKVATPPPSVLQLNKKAGDLANELVRHFLIECTPKGVRLKGCPNEPYFGSLTALVCQHSITPLALPCKLLIPDRAGDLANELVRHFLIECTPKGVQLKGCPNELYFGSLTDLVCQHSITPLALPCKLLIPDRDPLEETAESSPQTAANSATELLKQGAGGSLLRPPRLPVLGTAGLLSSPWALG</sequence>
<gene>
    <name evidence="4" type="primary">Tensin-3</name>
    <name evidence="4" type="ORF">Cadr_000030610</name>
</gene>
<dbReference type="SUPFAM" id="SSF55550">
    <property type="entry name" value="SH2 domain"/>
    <property type="match status" value="2"/>
</dbReference>
<dbReference type="InterPro" id="IPR036860">
    <property type="entry name" value="SH2_dom_sf"/>
</dbReference>
<dbReference type="Gene3D" id="3.30.505.10">
    <property type="entry name" value="SH2 domain"/>
    <property type="match status" value="2"/>
</dbReference>
<name>A0A5N4C4D7_CAMDR</name>
<keyword evidence="5" id="KW-1185">Reference proteome</keyword>
<evidence type="ECO:0000313" key="5">
    <source>
        <dbReference type="Proteomes" id="UP000299084"/>
    </source>
</evidence>
<comment type="caution">
    <text evidence="4">The sequence shown here is derived from an EMBL/GenBank/DDBJ whole genome shotgun (WGS) entry which is preliminary data.</text>
</comment>
<evidence type="ECO:0000313" key="4">
    <source>
        <dbReference type="EMBL" id="KAB1253720.1"/>
    </source>
</evidence>
<dbReference type="PANTHER" id="PTHR45734">
    <property type="entry name" value="TENSIN"/>
    <property type="match status" value="1"/>
</dbReference>
<feature type="region of interest" description="Disordered" evidence="2">
    <location>
        <begin position="25"/>
        <end position="53"/>
    </location>
</feature>
<evidence type="ECO:0000259" key="3">
    <source>
        <dbReference type="PROSITE" id="PS50001"/>
    </source>
</evidence>
<feature type="domain" description="SH2" evidence="3">
    <location>
        <begin position="107"/>
        <end position="221"/>
    </location>
</feature>
<dbReference type="SMART" id="SM00252">
    <property type="entry name" value="SH2"/>
    <property type="match status" value="1"/>
</dbReference>
<dbReference type="PANTHER" id="PTHR45734:SF5">
    <property type="entry name" value="TENSIN-3"/>
    <property type="match status" value="1"/>
</dbReference>
<dbReference type="InterPro" id="IPR000980">
    <property type="entry name" value="SH2"/>
</dbReference>
<protein>
    <submittedName>
        <fullName evidence="4">Tensin-3</fullName>
    </submittedName>
</protein>
<proteinExistence type="predicted"/>
<dbReference type="EMBL" id="JWIN03000036">
    <property type="protein sequence ID" value="KAB1253720.1"/>
    <property type="molecule type" value="Genomic_DNA"/>
</dbReference>
<organism evidence="4 5">
    <name type="scientific">Camelus dromedarius</name>
    <name type="common">Dromedary</name>
    <name type="synonym">Arabian camel</name>
    <dbReference type="NCBI Taxonomy" id="9838"/>
    <lineage>
        <taxon>Eukaryota</taxon>
        <taxon>Metazoa</taxon>
        <taxon>Chordata</taxon>
        <taxon>Craniata</taxon>
        <taxon>Vertebrata</taxon>
        <taxon>Euteleostomi</taxon>
        <taxon>Mammalia</taxon>
        <taxon>Eutheria</taxon>
        <taxon>Laurasiatheria</taxon>
        <taxon>Artiodactyla</taxon>
        <taxon>Tylopoda</taxon>
        <taxon>Camelidae</taxon>
        <taxon>Camelus</taxon>
    </lineage>
</organism>
<dbReference type="PROSITE" id="PS50001">
    <property type="entry name" value="SH2"/>
    <property type="match status" value="1"/>
</dbReference>
<feature type="non-terminal residue" evidence="4">
    <location>
        <position position="332"/>
    </location>
</feature>
<dbReference type="GO" id="GO:0005925">
    <property type="term" value="C:focal adhesion"/>
    <property type="evidence" value="ECO:0007669"/>
    <property type="project" value="TreeGrafter"/>
</dbReference>
<evidence type="ECO:0000256" key="2">
    <source>
        <dbReference type="SAM" id="MobiDB-lite"/>
    </source>
</evidence>
<evidence type="ECO:0000256" key="1">
    <source>
        <dbReference type="PROSITE-ProRule" id="PRU00191"/>
    </source>
</evidence>
<dbReference type="Proteomes" id="UP000299084">
    <property type="component" value="Unassembled WGS sequence"/>
</dbReference>
<accession>A0A5N4C4D7</accession>
<dbReference type="InterPro" id="IPR051484">
    <property type="entry name" value="Tensin_PTEN_phosphatase"/>
</dbReference>
<dbReference type="AlphaFoldDB" id="A0A5N4C4D7"/>